<sequence length="201" mass="23203">MADQRAMGEKESWPTHMSQLIRERRTIRSFAEHPLSQEIVIERLQAAAQSVFNEKGELPCRFVYIASREAKEKAVSLIMNVYAEHKLYKWLPSKVGQMMAERIISIPAFLVVVQEMAESEEKCDRDYASICAMLQSFALLAWDCGIGLVWNTEPYMQKQSFATDMGLRQGERIVTIMFMGNYERVPKTKQRTPVIKKISFL</sequence>
<dbReference type="Gene3D" id="3.40.109.10">
    <property type="entry name" value="NADH Oxidase"/>
    <property type="match status" value="1"/>
</dbReference>
<dbReference type="EMBL" id="BJON01000003">
    <property type="protein sequence ID" value="GED67164.1"/>
    <property type="molecule type" value="Genomic_DNA"/>
</dbReference>
<proteinExistence type="predicted"/>
<dbReference type="RefSeq" id="WP_049740548.1">
    <property type="nucleotide sequence ID" value="NZ_BJON01000003.1"/>
</dbReference>
<dbReference type="Proteomes" id="UP000036834">
    <property type="component" value="Unassembled WGS sequence"/>
</dbReference>
<dbReference type="PATRIC" id="fig|54915.3.peg.3592"/>
<feature type="domain" description="Nitroreductase" evidence="1">
    <location>
        <begin position="21"/>
        <end position="180"/>
    </location>
</feature>
<name>A0A0K9YS03_9BACL</name>
<reference evidence="4" key="1">
    <citation type="submission" date="2015-07" db="EMBL/GenBank/DDBJ databases">
        <title>Genome sequencing project for genomic taxonomy and phylogenomics of Bacillus-like bacteria.</title>
        <authorList>
            <person name="Liu B."/>
            <person name="Wang J."/>
            <person name="Zhu Y."/>
            <person name="Liu G."/>
            <person name="Chen Q."/>
            <person name="Chen Z."/>
            <person name="Lan J."/>
            <person name="Che J."/>
            <person name="Ge C."/>
            <person name="Shi H."/>
            <person name="Pan Z."/>
            <person name="Liu X."/>
        </authorList>
    </citation>
    <scope>NUCLEOTIDE SEQUENCE [LARGE SCALE GENOMIC DNA]</scope>
    <source>
        <strain evidence="4">DSM 9887</strain>
    </source>
</reference>
<dbReference type="PANTHER" id="PTHR43821">
    <property type="entry name" value="NAD(P)H NITROREDUCTASE YDJA-RELATED"/>
    <property type="match status" value="1"/>
</dbReference>
<dbReference type="SUPFAM" id="SSF55469">
    <property type="entry name" value="FMN-dependent nitroreductase-like"/>
    <property type="match status" value="1"/>
</dbReference>
<keyword evidence="5" id="KW-1185">Reference proteome</keyword>
<comment type="caution">
    <text evidence="3">The sequence shown here is derived from an EMBL/GenBank/DDBJ whole genome shotgun (WGS) entry which is preliminary data.</text>
</comment>
<protein>
    <submittedName>
        <fullName evidence="2">NAD(P)H nitroreductase YfhC</fullName>
    </submittedName>
</protein>
<reference evidence="2 5" key="3">
    <citation type="submission" date="2019-06" db="EMBL/GenBank/DDBJ databases">
        <title>Whole genome shotgun sequence of Brevibacillus reuszeri NBRC 15719.</title>
        <authorList>
            <person name="Hosoyama A."/>
            <person name="Uohara A."/>
            <person name="Ohji S."/>
            <person name="Ichikawa N."/>
        </authorList>
    </citation>
    <scope>NUCLEOTIDE SEQUENCE [LARGE SCALE GENOMIC DNA]</scope>
    <source>
        <strain evidence="2 5">NBRC 15719</strain>
    </source>
</reference>
<dbReference type="Pfam" id="PF00881">
    <property type="entry name" value="Nitroreductase"/>
    <property type="match status" value="1"/>
</dbReference>
<dbReference type="Proteomes" id="UP000319578">
    <property type="component" value="Unassembled WGS sequence"/>
</dbReference>
<evidence type="ECO:0000313" key="5">
    <source>
        <dbReference type="Proteomes" id="UP000319578"/>
    </source>
</evidence>
<evidence type="ECO:0000313" key="2">
    <source>
        <dbReference type="EMBL" id="GED67164.1"/>
    </source>
</evidence>
<gene>
    <name evidence="2" type="primary">yfhC_1</name>
    <name evidence="3" type="ORF">ADS79_22320</name>
    <name evidence="2" type="ORF">BRE01_08660</name>
</gene>
<dbReference type="InterPro" id="IPR000415">
    <property type="entry name" value="Nitroreductase-like"/>
</dbReference>
<dbReference type="GO" id="GO:0016491">
    <property type="term" value="F:oxidoreductase activity"/>
    <property type="evidence" value="ECO:0007669"/>
    <property type="project" value="InterPro"/>
</dbReference>
<dbReference type="STRING" id="54915.ADS79_22320"/>
<reference evidence="3" key="2">
    <citation type="submission" date="2015-07" db="EMBL/GenBank/DDBJ databases">
        <title>MeaNS - Measles Nucleotide Surveillance Program.</title>
        <authorList>
            <person name="Tran T."/>
            <person name="Druce J."/>
        </authorList>
    </citation>
    <scope>NUCLEOTIDE SEQUENCE</scope>
    <source>
        <strain evidence="3">DSM 9887</strain>
    </source>
</reference>
<evidence type="ECO:0000259" key="1">
    <source>
        <dbReference type="Pfam" id="PF00881"/>
    </source>
</evidence>
<dbReference type="InterPro" id="IPR029479">
    <property type="entry name" value="Nitroreductase"/>
</dbReference>
<evidence type="ECO:0000313" key="3">
    <source>
        <dbReference type="EMBL" id="KNB71509.1"/>
    </source>
</evidence>
<dbReference type="EMBL" id="LGIQ01000009">
    <property type="protein sequence ID" value="KNB71509.1"/>
    <property type="molecule type" value="Genomic_DNA"/>
</dbReference>
<evidence type="ECO:0000313" key="4">
    <source>
        <dbReference type="Proteomes" id="UP000036834"/>
    </source>
</evidence>
<dbReference type="AlphaFoldDB" id="A0A0K9YS03"/>
<dbReference type="PANTHER" id="PTHR43821:SF1">
    <property type="entry name" value="NAD(P)H NITROREDUCTASE YDJA-RELATED"/>
    <property type="match status" value="1"/>
</dbReference>
<accession>A0A0K9YS03</accession>
<organism evidence="3 4">
    <name type="scientific">Brevibacillus reuszeri</name>
    <dbReference type="NCBI Taxonomy" id="54915"/>
    <lineage>
        <taxon>Bacteria</taxon>
        <taxon>Bacillati</taxon>
        <taxon>Bacillota</taxon>
        <taxon>Bacilli</taxon>
        <taxon>Bacillales</taxon>
        <taxon>Paenibacillaceae</taxon>
        <taxon>Brevibacillus</taxon>
    </lineage>
</organism>
<dbReference type="InterPro" id="IPR052530">
    <property type="entry name" value="NAD(P)H_nitroreductase"/>
</dbReference>